<comment type="function">
    <text evidence="2">Could be a mediator in iron transactions between iron acquisition and iron-requiring processes, such as synthesis and/or repair of Fe-S clusters in biosynthetic enzymes. Necessary to maintain high levels of aconitase under oxidative stress.</text>
</comment>
<dbReference type="PIRSF" id="PIRSF029827">
    <property type="entry name" value="Fe_traffic_YggX"/>
    <property type="match status" value="1"/>
</dbReference>
<dbReference type="FunFam" id="1.10.3880.10:FF:000001">
    <property type="entry name" value="Probable Fe(2+)-trafficking protein"/>
    <property type="match status" value="1"/>
</dbReference>
<accession>A0A0G9H7N8</accession>
<dbReference type="GO" id="GO:0005829">
    <property type="term" value="C:cytosol"/>
    <property type="evidence" value="ECO:0007669"/>
    <property type="project" value="TreeGrafter"/>
</dbReference>
<dbReference type="HAMAP" id="MF_00686">
    <property type="entry name" value="Fe_traffic_YggX"/>
    <property type="match status" value="1"/>
</dbReference>
<dbReference type="PANTHER" id="PTHR36965:SF1">
    <property type="entry name" value="FE(2+)-TRAFFICKING PROTEIN-RELATED"/>
    <property type="match status" value="1"/>
</dbReference>
<keyword evidence="7" id="KW-1185">Reference proteome</keyword>
<dbReference type="AlphaFoldDB" id="A0A0G9H7N8"/>
<dbReference type="STRING" id="1440763.BJI69_02175"/>
<sequence>MTRMVHCVKLGHDAEGLDFAPWPSDLGKRIYEHVSKEAWAQWLAHQTMLINEMRLSPLDPKTRGFLSGEMEKYFFGGDVVQPAGYVPPEREA</sequence>
<protein>
    <recommendedName>
        <fullName evidence="4 5">Probable Fe(2+)-trafficking protein</fullName>
    </recommendedName>
</protein>
<evidence type="ECO:0000256" key="2">
    <source>
        <dbReference type="ARBA" id="ARBA00053793"/>
    </source>
</evidence>
<dbReference type="InterPro" id="IPR007457">
    <property type="entry name" value="Fe_traffick_prot_YggX"/>
</dbReference>
<gene>
    <name evidence="6" type="ORF">BJI69_02175</name>
</gene>
<dbReference type="Gene3D" id="1.10.3880.10">
    <property type="entry name" value="Fe(II) trafficking protein YggX"/>
    <property type="match status" value="1"/>
</dbReference>
<evidence type="ECO:0000256" key="5">
    <source>
        <dbReference type="HAMAP-Rule" id="MF_00686"/>
    </source>
</evidence>
<dbReference type="Proteomes" id="UP000182987">
    <property type="component" value="Chromosome"/>
</dbReference>
<name>A0A0G9H7N8_9GAMM</name>
<dbReference type="GO" id="GO:0005506">
    <property type="term" value="F:iron ion binding"/>
    <property type="evidence" value="ECO:0007669"/>
    <property type="project" value="UniProtKB-UniRule"/>
</dbReference>
<evidence type="ECO:0000313" key="7">
    <source>
        <dbReference type="Proteomes" id="UP000182987"/>
    </source>
</evidence>
<comment type="similarity">
    <text evidence="3 5">Belongs to the Fe(2+)-trafficking protein family.</text>
</comment>
<dbReference type="Pfam" id="PF04362">
    <property type="entry name" value="Iron_traffic"/>
    <property type="match status" value="1"/>
</dbReference>
<dbReference type="InterPro" id="IPR036766">
    <property type="entry name" value="Fe_traffick_prot_YggX_sf"/>
</dbReference>
<dbReference type="SUPFAM" id="SSF111148">
    <property type="entry name" value="YggX-like"/>
    <property type="match status" value="1"/>
</dbReference>
<keyword evidence="1 5" id="KW-0408">Iron</keyword>
<dbReference type="RefSeq" id="WP_046968688.1">
    <property type="nucleotide sequence ID" value="NZ_CP017480.1"/>
</dbReference>
<evidence type="ECO:0000256" key="1">
    <source>
        <dbReference type="ARBA" id="ARBA00023004"/>
    </source>
</evidence>
<reference evidence="7" key="1">
    <citation type="submission" date="2016-09" db="EMBL/GenBank/DDBJ databases">
        <authorList>
            <person name="Lysoe E."/>
        </authorList>
    </citation>
    <scope>NUCLEOTIDE SEQUENCE [LARGE SCALE GENOMIC DNA]</scope>
    <source>
        <strain evidence="7">LJ96T</strain>
    </source>
</reference>
<dbReference type="EMBL" id="CP017480">
    <property type="protein sequence ID" value="APG02831.1"/>
    <property type="molecule type" value="Genomic_DNA"/>
</dbReference>
<proteinExistence type="inferred from homology"/>
<evidence type="ECO:0000313" key="6">
    <source>
        <dbReference type="EMBL" id="APG02831.1"/>
    </source>
</evidence>
<dbReference type="OrthoDB" id="9804318at2"/>
<evidence type="ECO:0000256" key="4">
    <source>
        <dbReference type="ARBA" id="ARBA00070403"/>
    </source>
</evidence>
<dbReference type="PANTHER" id="PTHR36965">
    <property type="entry name" value="FE(2+)-TRAFFICKING PROTEIN-RELATED"/>
    <property type="match status" value="1"/>
</dbReference>
<dbReference type="KEGG" id="lrz:BJI69_02175"/>
<dbReference type="NCBIfam" id="NF003817">
    <property type="entry name" value="PRK05408.1"/>
    <property type="match status" value="1"/>
</dbReference>
<organism evidence="6 7">
    <name type="scientific">Luteibacter rhizovicinus DSM 16549</name>
    <dbReference type="NCBI Taxonomy" id="1440763"/>
    <lineage>
        <taxon>Bacteria</taxon>
        <taxon>Pseudomonadati</taxon>
        <taxon>Pseudomonadota</taxon>
        <taxon>Gammaproteobacteria</taxon>
        <taxon>Lysobacterales</taxon>
        <taxon>Rhodanobacteraceae</taxon>
        <taxon>Luteibacter</taxon>
    </lineage>
</organism>
<dbReference type="PATRIC" id="fig|1440763.5.peg.3237"/>
<evidence type="ECO:0000256" key="3">
    <source>
        <dbReference type="ARBA" id="ARBA00061679"/>
    </source>
</evidence>
<dbReference type="GO" id="GO:0034599">
    <property type="term" value="P:cellular response to oxidative stress"/>
    <property type="evidence" value="ECO:0007669"/>
    <property type="project" value="TreeGrafter"/>
</dbReference>